<dbReference type="PANTHER" id="PTHR12821:SF0">
    <property type="entry name" value="BYSTIN"/>
    <property type="match status" value="1"/>
</dbReference>
<comment type="caution">
    <text evidence="3">The sequence shown here is derived from an EMBL/GenBank/DDBJ whole genome shotgun (WGS) entry which is preliminary data.</text>
</comment>
<dbReference type="Pfam" id="PF05291">
    <property type="entry name" value="Bystin"/>
    <property type="match status" value="1"/>
</dbReference>
<dbReference type="InterPro" id="IPR007955">
    <property type="entry name" value="Bystin"/>
</dbReference>
<gene>
    <name evidence="3" type="ORF">RB653_008533</name>
</gene>
<evidence type="ECO:0000313" key="3">
    <source>
        <dbReference type="EMBL" id="KAK5578858.1"/>
    </source>
</evidence>
<dbReference type="AlphaFoldDB" id="A0AAN7U091"/>
<dbReference type="GO" id="GO:0030688">
    <property type="term" value="C:preribosome, small subunit precursor"/>
    <property type="evidence" value="ECO:0007669"/>
    <property type="project" value="TreeGrafter"/>
</dbReference>
<dbReference type="GO" id="GO:0030515">
    <property type="term" value="F:snoRNA binding"/>
    <property type="evidence" value="ECO:0007669"/>
    <property type="project" value="TreeGrafter"/>
</dbReference>
<name>A0AAN7U091_9MYCE</name>
<feature type="region of interest" description="Disordered" evidence="2">
    <location>
        <begin position="24"/>
        <end position="50"/>
    </location>
</feature>
<evidence type="ECO:0000256" key="2">
    <source>
        <dbReference type="SAM" id="MobiDB-lite"/>
    </source>
</evidence>
<evidence type="ECO:0000313" key="4">
    <source>
        <dbReference type="Proteomes" id="UP001344447"/>
    </source>
</evidence>
<evidence type="ECO:0000256" key="1">
    <source>
        <dbReference type="ARBA" id="ARBA00007114"/>
    </source>
</evidence>
<dbReference type="GO" id="GO:0005730">
    <property type="term" value="C:nucleolus"/>
    <property type="evidence" value="ECO:0007669"/>
    <property type="project" value="TreeGrafter"/>
</dbReference>
<protein>
    <recommendedName>
        <fullName evidence="5">Bystin</fullName>
    </recommendedName>
</protein>
<dbReference type="PANTHER" id="PTHR12821">
    <property type="entry name" value="BYSTIN"/>
    <property type="match status" value="1"/>
</dbReference>
<comment type="similarity">
    <text evidence="1">Belongs to the bystin family.</text>
</comment>
<reference evidence="3 4" key="1">
    <citation type="submission" date="2023-11" db="EMBL/GenBank/DDBJ databases">
        <title>Dfirmibasis_genome.</title>
        <authorList>
            <person name="Edelbroek B."/>
            <person name="Kjellin J."/>
            <person name="Jerlstrom-Hultqvist J."/>
            <person name="Soderbom F."/>
        </authorList>
    </citation>
    <scope>NUCLEOTIDE SEQUENCE [LARGE SCALE GENOMIC DNA]</scope>
    <source>
        <strain evidence="3 4">TNS-C-14</strain>
    </source>
</reference>
<keyword evidence="4" id="KW-1185">Reference proteome</keyword>
<dbReference type="GO" id="GO:0006364">
    <property type="term" value="P:rRNA processing"/>
    <property type="evidence" value="ECO:0007669"/>
    <property type="project" value="TreeGrafter"/>
</dbReference>
<accession>A0AAN7U091</accession>
<organism evidence="3 4">
    <name type="scientific">Dictyostelium firmibasis</name>
    <dbReference type="NCBI Taxonomy" id="79012"/>
    <lineage>
        <taxon>Eukaryota</taxon>
        <taxon>Amoebozoa</taxon>
        <taxon>Evosea</taxon>
        <taxon>Eumycetozoa</taxon>
        <taxon>Dictyostelia</taxon>
        <taxon>Dictyosteliales</taxon>
        <taxon>Dictyosteliaceae</taxon>
        <taxon>Dictyostelium</taxon>
    </lineage>
</organism>
<dbReference type="Proteomes" id="UP001344447">
    <property type="component" value="Unassembled WGS sequence"/>
</dbReference>
<dbReference type="GO" id="GO:0005737">
    <property type="term" value="C:cytoplasm"/>
    <property type="evidence" value="ECO:0007669"/>
    <property type="project" value="TreeGrafter"/>
</dbReference>
<evidence type="ECO:0008006" key="5">
    <source>
        <dbReference type="Google" id="ProtNLM"/>
    </source>
</evidence>
<dbReference type="EMBL" id="JAVFKY010000003">
    <property type="protein sequence ID" value="KAK5578858.1"/>
    <property type="molecule type" value="Genomic_DNA"/>
</dbReference>
<feature type="compositionally biased region" description="Basic residues" evidence="2">
    <location>
        <begin position="29"/>
        <end position="41"/>
    </location>
</feature>
<proteinExistence type="inferred from homology"/>
<sequence length="465" mass="53988">MGKDVKKVHKLRHDPLSKQIEESEVAYQKPHRRVGKLKKKKSEVENDTGIDETESVIPSALSKKILDQIREQAIEVETEDRKKDKQEKLLTFEQERIQSKLLSFDDFVDDEDEQDYDKRCSNDFDENDGFEQFSDTESQFGVGEVEIDEEDERVLSMFMGGANDEQQFQTRFTLGDIIESKLKEHESRILNSENTINPKVIDVYTKVGKLLESYTSGKIPRAFRILPNFTNWEDLLYLTRPDKWTPHSIRVATKLFCMSTNSKITQRFLSIVVLPRVRDNIAEYKKLNYHLYMALKKSLYRPAAFYKAILLPLAESGDCTLLEAKIIGSVVCKVSIPVLHSSVALMKLSQLTRYNGATSMFIRMLCDKKYALPYRVIDSLVDHFVMFDEEGRELPVLWHRALLSFVQRYKTDITKDQKEKLKILIRKHFHHIITTEIRRELFSSNSRGGIAPSNFDDFSTSSMIE</sequence>